<feature type="region of interest" description="Disordered" evidence="5">
    <location>
        <begin position="126"/>
        <end position="158"/>
    </location>
</feature>
<feature type="compositionally biased region" description="Low complexity" evidence="5">
    <location>
        <begin position="263"/>
        <end position="280"/>
    </location>
</feature>
<dbReference type="PROSITE" id="PS50103">
    <property type="entry name" value="ZF_C3H1"/>
    <property type="match status" value="1"/>
</dbReference>
<dbReference type="PANTHER" id="PTHR14493:SF50">
    <property type="entry name" value="RING FINGER PROTEIN UNKEMPT"/>
    <property type="match status" value="1"/>
</dbReference>
<dbReference type="SUPFAM" id="SSF90229">
    <property type="entry name" value="CCCH zinc finger"/>
    <property type="match status" value="1"/>
</dbReference>
<keyword evidence="2 4" id="KW-0863">Zinc-finger</keyword>
<evidence type="ECO:0000256" key="3">
    <source>
        <dbReference type="ARBA" id="ARBA00022833"/>
    </source>
</evidence>
<feature type="compositionally biased region" description="Polar residues" evidence="5">
    <location>
        <begin position="126"/>
        <end position="144"/>
    </location>
</feature>
<name>A0A5K3F1L9_MESCO</name>
<feature type="compositionally biased region" description="Gly residues" evidence="5">
    <location>
        <begin position="611"/>
        <end position="626"/>
    </location>
</feature>
<feature type="region of interest" description="Disordered" evidence="5">
    <location>
        <begin position="350"/>
        <end position="383"/>
    </location>
</feature>
<organism evidence="7">
    <name type="scientific">Mesocestoides corti</name>
    <name type="common">Flatworm</name>
    <dbReference type="NCBI Taxonomy" id="53468"/>
    <lineage>
        <taxon>Eukaryota</taxon>
        <taxon>Metazoa</taxon>
        <taxon>Spiralia</taxon>
        <taxon>Lophotrochozoa</taxon>
        <taxon>Platyhelminthes</taxon>
        <taxon>Cestoda</taxon>
        <taxon>Eucestoda</taxon>
        <taxon>Cyclophyllidea</taxon>
        <taxon>Mesocestoididae</taxon>
        <taxon>Mesocestoides</taxon>
    </lineage>
</organism>
<accession>A0A5K3F1L9</accession>
<evidence type="ECO:0000256" key="1">
    <source>
        <dbReference type="ARBA" id="ARBA00022723"/>
    </source>
</evidence>
<feature type="compositionally biased region" description="Polar residues" evidence="5">
    <location>
        <begin position="281"/>
        <end position="292"/>
    </location>
</feature>
<dbReference type="GO" id="GO:0008270">
    <property type="term" value="F:zinc ion binding"/>
    <property type="evidence" value="ECO:0007669"/>
    <property type="project" value="UniProtKB-KW"/>
</dbReference>
<feature type="region of interest" description="Disordered" evidence="5">
    <location>
        <begin position="584"/>
        <end position="626"/>
    </location>
</feature>
<dbReference type="Pfam" id="PF23035">
    <property type="entry name" value="zf-CCCH_UNK-like_4th"/>
    <property type="match status" value="1"/>
</dbReference>
<feature type="zinc finger region" description="C3H1-type" evidence="4">
    <location>
        <begin position="85"/>
        <end position="113"/>
    </location>
</feature>
<dbReference type="InterPro" id="IPR057296">
    <property type="entry name" value="UNK_Znf_5"/>
</dbReference>
<dbReference type="Pfam" id="PF00642">
    <property type="entry name" value="zf-CCCH"/>
    <property type="match status" value="1"/>
</dbReference>
<dbReference type="InterPro" id="IPR000571">
    <property type="entry name" value="Znf_CCCH"/>
</dbReference>
<feature type="region of interest" description="Disordered" evidence="5">
    <location>
        <begin position="206"/>
        <end position="230"/>
    </location>
</feature>
<dbReference type="WBParaSite" id="MCU_004235-RA">
    <property type="protein sequence ID" value="MCU_004235-RA"/>
    <property type="gene ID" value="MCU_004235"/>
</dbReference>
<evidence type="ECO:0000256" key="2">
    <source>
        <dbReference type="ARBA" id="ARBA00022771"/>
    </source>
</evidence>
<dbReference type="PANTHER" id="PTHR14493">
    <property type="entry name" value="UNKEMPT FAMILY MEMBER"/>
    <property type="match status" value="1"/>
</dbReference>
<dbReference type="Pfam" id="PF23261">
    <property type="entry name" value="zf-CCCH_11"/>
    <property type="match status" value="1"/>
</dbReference>
<feature type="domain" description="C3H1-type" evidence="6">
    <location>
        <begin position="85"/>
        <end position="113"/>
    </location>
</feature>
<sequence>MLHVMARYKTESCRKPPRMCRQGYSCPYYHNGKDKRRMPDRCYYRSTPCPVVRPADEWLDSSLCEAGDSCTYCHTRTEQQFHPEIYKSTKCNDVLSSGYCPRGPFCAFAHSDSEMTLGRNFIQSAATQQQAGLPPSSSSRQQNASPVSSSTSASSSGIFSPAIRPLQCPSRVSPASAAAVPPVGGLYATQTYPSSSLKLRMRHRSGGTEGLGVTASPFDQSESTPPPLSLSQPSVISAFPIFSPAGFGRSGFVGQQTSMLSSSSTTTTATTKSPPFASTTDPIQPRTTAAQQSRKKLPADTSKFSRMRLESAGALLENYARGLAVTTPTTTQQQQQLLQSQLLQSQQRSTGRCLTKVQPRQPAQSPTVASTPTTSAPKTPTSAFQSAPWWFADPPQQSRSVEAEQHNLDNEYLNSLITDELRTQLTINTSTEDLHHHQFFKLNGLQSLTQSPLSCLLRQMQLSTQVAPTNVTTKRGSGLFDDNPMGGVISSPLSSPPGVTLPSGTTTSAAPLTTSSVIDQPLVGCQSAPVCIPTNGNRVCGGGIFDLPCSCGCCRNRGGQDSAFNSGGTPTVVCEFGAVGSTSLQSGTSEGQDSALALSEAKDDEPLSGAFGSGSGGGGSSSTGLG</sequence>
<keyword evidence="1 4" id="KW-0479">Metal-binding</keyword>
<dbReference type="InterPro" id="IPR036855">
    <property type="entry name" value="Znf_CCCH_sf"/>
</dbReference>
<evidence type="ECO:0000256" key="4">
    <source>
        <dbReference type="PROSITE-ProRule" id="PRU00723"/>
    </source>
</evidence>
<dbReference type="SMART" id="SM00356">
    <property type="entry name" value="ZnF_C3H1"/>
    <property type="match status" value="3"/>
</dbReference>
<proteinExistence type="predicted"/>
<reference evidence="7" key="1">
    <citation type="submission" date="2019-11" db="UniProtKB">
        <authorList>
            <consortium name="WormBaseParasite"/>
        </authorList>
    </citation>
    <scope>IDENTIFICATION</scope>
</reference>
<feature type="compositionally biased region" description="Low complexity" evidence="5">
    <location>
        <begin position="145"/>
        <end position="158"/>
    </location>
</feature>
<dbReference type="Gene3D" id="4.10.1000.10">
    <property type="entry name" value="Zinc finger, CCCH-type"/>
    <property type="match status" value="1"/>
</dbReference>
<protein>
    <submittedName>
        <fullName evidence="7">C3H1-type domain-containing protein</fullName>
    </submittedName>
</protein>
<dbReference type="InterPro" id="IPR045234">
    <property type="entry name" value="Unkempt-like"/>
</dbReference>
<feature type="region of interest" description="Disordered" evidence="5">
    <location>
        <begin position="263"/>
        <end position="300"/>
    </location>
</feature>
<dbReference type="AlphaFoldDB" id="A0A5K3F1L9"/>
<keyword evidence="3 4" id="KW-0862">Zinc</keyword>
<evidence type="ECO:0000256" key="5">
    <source>
        <dbReference type="SAM" id="MobiDB-lite"/>
    </source>
</evidence>
<evidence type="ECO:0000313" key="7">
    <source>
        <dbReference type="WBParaSite" id="MCU_004235-RA"/>
    </source>
</evidence>
<evidence type="ECO:0000259" key="6">
    <source>
        <dbReference type="PROSITE" id="PS50103"/>
    </source>
</evidence>
<feature type="compositionally biased region" description="Low complexity" evidence="5">
    <location>
        <begin position="362"/>
        <end position="383"/>
    </location>
</feature>
<dbReference type="InterPro" id="IPR057295">
    <property type="entry name" value="UNK_Znf_4"/>
</dbReference>